<keyword evidence="2" id="KW-0238">DNA-binding</keyword>
<dbReference type="InterPro" id="IPR036388">
    <property type="entry name" value="WH-like_DNA-bd_sf"/>
</dbReference>
<evidence type="ECO:0000256" key="3">
    <source>
        <dbReference type="ARBA" id="ARBA00023163"/>
    </source>
</evidence>
<evidence type="ECO:0000313" key="7">
    <source>
        <dbReference type="Proteomes" id="UP000431401"/>
    </source>
</evidence>
<proteinExistence type="predicted"/>
<keyword evidence="7" id="KW-1185">Reference proteome</keyword>
<dbReference type="GO" id="GO:0045892">
    <property type="term" value="P:negative regulation of DNA-templated transcription"/>
    <property type="evidence" value="ECO:0007669"/>
    <property type="project" value="TreeGrafter"/>
</dbReference>
<reference evidence="6 7" key="1">
    <citation type="submission" date="2019-10" db="EMBL/GenBank/DDBJ databases">
        <title>Nocardia macrotermitis sp. nov. and Nocardia aurantia sp. nov., isolated from the gut of fungus growing-termite Macrotermes natalensis.</title>
        <authorList>
            <person name="Benndorf R."/>
            <person name="Schwitalla J."/>
            <person name="Martin K."/>
            <person name="De Beer W."/>
            <person name="Kaster A.-K."/>
            <person name="Vollmers J."/>
            <person name="Poulsen M."/>
            <person name="Beemelmanns C."/>
        </authorList>
    </citation>
    <scope>NUCLEOTIDE SEQUENCE [LARGE SCALE GENOMIC DNA]</scope>
    <source>
        <strain evidence="6 7">RB56</strain>
    </source>
</reference>
<dbReference type="PROSITE" id="PS51077">
    <property type="entry name" value="HTH_ICLR"/>
    <property type="match status" value="1"/>
</dbReference>
<name>A0A7K0DGX8_9NOCA</name>
<comment type="caution">
    <text evidence="6">The sequence shown here is derived from an EMBL/GenBank/DDBJ whole genome shotgun (WGS) entry which is preliminary data.</text>
</comment>
<dbReference type="InterPro" id="IPR036390">
    <property type="entry name" value="WH_DNA-bd_sf"/>
</dbReference>
<evidence type="ECO:0000256" key="2">
    <source>
        <dbReference type="ARBA" id="ARBA00023125"/>
    </source>
</evidence>
<feature type="domain" description="HTH iclR-type" evidence="4">
    <location>
        <begin position="8"/>
        <end position="69"/>
    </location>
</feature>
<dbReference type="Proteomes" id="UP000431401">
    <property type="component" value="Unassembled WGS sequence"/>
</dbReference>
<evidence type="ECO:0008006" key="8">
    <source>
        <dbReference type="Google" id="ProtNLM"/>
    </source>
</evidence>
<dbReference type="GO" id="GO:0003677">
    <property type="term" value="F:DNA binding"/>
    <property type="evidence" value="ECO:0007669"/>
    <property type="project" value="UniProtKB-KW"/>
</dbReference>
<dbReference type="SUPFAM" id="SSF55781">
    <property type="entry name" value="GAF domain-like"/>
    <property type="match status" value="1"/>
</dbReference>
<organism evidence="6 7">
    <name type="scientific">Nocardia aurantia</name>
    <dbReference type="NCBI Taxonomy" id="2585199"/>
    <lineage>
        <taxon>Bacteria</taxon>
        <taxon>Bacillati</taxon>
        <taxon>Actinomycetota</taxon>
        <taxon>Actinomycetes</taxon>
        <taxon>Mycobacteriales</taxon>
        <taxon>Nocardiaceae</taxon>
        <taxon>Nocardia</taxon>
    </lineage>
</organism>
<dbReference type="InterPro" id="IPR029016">
    <property type="entry name" value="GAF-like_dom_sf"/>
</dbReference>
<evidence type="ECO:0000259" key="5">
    <source>
        <dbReference type="PROSITE" id="PS51078"/>
    </source>
</evidence>
<evidence type="ECO:0000259" key="4">
    <source>
        <dbReference type="PROSITE" id="PS51077"/>
    </source>
</evidence>
<keyword evidence="3" id="KW-0804">Transcription</keyword>
<protein>
    <recommendedName>
        <fullName evidence="8">IclR family transcriptional regulator</fullName>
    </recommendedName>
</protein>
<dbReference type="SMART" id="SM00346">
    <property type="entry name" value="HTH_ICLR"/>
    <property type="match status" value="1"/>
</dbReference>
<dbReference type="InterPro" id="IPR050707">
    <property type="entry name" value="HTH_MetabolicPath_Reg"/>
</dbReference>
<dbReference type="SUPFAM" id="SSF46785">
    <property type="entry name" value="Winged helix' DNA-binding domain"/>
    <property type="match status" value="1"/>
</dbReference>
<dbReference type="Pfam" id="PF01614">
    <property type="entry name" value="IclR_C"/>
    <property type="match status" value="1"/>
</dbReference>
<dbReference type="EMBL" id="WEGI01000001">
    <property type="protein sequence ID" value="MQY24791.1"/>
    <property type="molecule type" value="Genomic_DNA"/>
</dbReference>
<gene>
    <name evidence="6" type="ORF">NRB56_03440</name>
</gene>
<keyword evidence="1" id="KW-0805">Transcription regulation</keyword>
<evidence type="ECO:0000256" key="1">
    <source>
        <dbReference type="ARBA" id="ARBA00023015"/>
    </source>
</evidence>
<accession>A0A7K0DGX8</accession>
<sequence>MARHSNGESVFSRVARIFEGFDPEHSALTVSELSERTGIPLPSTSRMVTEMIEYGWLCRDADKRVRLGMRIWELVARAAPVNEVRAAALPVMTELLGRVGQPVRLSVRAGREALCVERLGAPGAVRDATTVGGRAPLQASAPGLVLLAHAPADLRESVLSERLPRNPEDAVTDRNTLRRLLSEIRSTGLAHYPGTTLAVPVRAAGGRTVAALSVVLPDAGLIRPVVPPLRAAGARLSRALGDGAPARGLPDTLTA</sequence>
<dbReference type="Gene3D" id="3.30.450.40">
    <property type="match status" value="1"/>
</dbReference>
<dbReference type="Gene3D" id="1.10.10.10">
    <property type="entry name" value="Winged helix-like DNA-binding domain superfamily/Winged helix DNA-binding domain"/>
    <property type="match status" value="1"/>
</dbReference>
<dbReference type="PANTHER" id="PTHR30136:SF24">
    <property type="entry name" value="HTH-TYPE TRANSCRIPTIONAL REPRESSOR ALLR"/>
    <property type="match status" value="1"/>
</dbReference>
<dbReference type="InterPro" id="IPR005471">
    <property type="entry name" value="Tscrpt_reg_IclR_N"/>
</dbReference>
<evidence type="ECO:0000313" key="6">
    <source>
        <dbReference type="EMBL" id="MQY24791.1"/>
    </source>
</evidence>
<dbReference type="InterPro" id="IPR014757">
    <property type="entry name" value="Tscrpt_reg_IclR_C"/>
</dbReference>
<dbReference type="GO" id="GO:0003700">
    <property type="term" value="F:DNA-binding transcription factor activity"/>
    <property type="evidence" value="ECO:0007669"/>
    <property type="project" value="TreeGrafter"/>
</dbReference>
<feature type="domain" description="IclR-ED" evidence="5">
    <location>
        <begin position="70"/>
        <end position="242"/>
    </location>
</feature>
<dbReference type="OrthoDB" id="8479143at2"/>
<dbReference type="PROSITE" id="PS51078">
    <property type="entry name" value="ICLR_ED"/>
    <property type="match status" value="1"/>
</dbReference>
<dbReference type="Pfam" id="PF09339">
    <property type="entry name" value="HTH_IclR"/>
    <property type="match status" value="1"/>
</dbReference>
<dbReference type="AlphaFoldDB" id="A0A7K0DGX8"/>
<dbReference type="PANTHER" id="PTHR30136">
    <property type="entry name" value="HELIX-TURN-HELIX TRANSCRIPTIONAL REGULATOR, ICLR FAMILY"/>
    <property type="match status" value="1"/>
</dbReference>